<evidence type="ECO:0000313" key="1">
    <source>
        <dbReference type="EMBL" id="MBC6324362.1"/>
    </source>
</evidence>
<dbReference type="RefSeq" id="WP_340138872.1">
    <property type="nucleotide sequence ID" value="NZ_JACSEP010000030.1"/>
</dbReference>
<feature type="non-terminal residue" evidence="1">
    <location>
        <position position="1"/>
    </location>
</feature>
<dbReference type="InterPro" id="IPR049245">
    <property type="entry name" value="DUF6880"/>
</dbReference>
<accession>A0AAW3XKH2</accession>
<protein>
    <submittedName>
        <fullName evidence="1">SpnT protein</fullName>
    </submittedName>
</protein>
<gene>
    <name evidence="1" type="ORF">H9R40_14170</name>
</gene>
<comment type="caution">
    <text evidence="1">The sequence shown here is derived from an EMBL/GenBank/DDBJ whole genome shotgun (WGS) entry which is preliminary data.</text>
</comment>
<reference evidence="1" key="1">
    <citation type="submission" date="2020-08" db="EMBL/GenBank/DDBJ databases">
        <title>Distribution of Beta-Lactamase Producing Gram-Negative Bacterial Isolates in Isabela River of Santo Domingo, Dominican Republic.</title>
        <authorList>
            <person name="Calderon V."/>
            <person name="Del Rosario C."/>
            <person name="Duarte A."/>
            <person name="Bonnelly R."/>
            <person name="Barauna R."/>
            <person name="Ramos R.T."/>
            <person name="Perdomo O.P."/>
            <person name="Rodriguez De Francisco L.E."/>
            <person name="Franco De Los Santos E.F."/>
        </authorList>
    </citation>
    <scope>NUCLEOTIDE SEQUENCE</scope>
    <source>
        <strain evidence="1">INTEC_BI4_1.1</strain>
    </source>
</reference>
<organism evidence="1 2">
    <name type="scientific">Enterobacter kobei</name>
    <dbReference type="NCBI Taxonomy" id="208224"/>
    <lineage>
        <taxon>Bacteria</taxon>
        <taxon>Pseudomonadati</taxon>
        <taxon>Pseudomonadota</taxon>
        <taxon>Gammaproteobacteria</taxon>
        <taxon>Enterobacterales</taxon>
        <taxon>Enterobacteriaceae</taxon>
        <taxon>Enterobacter</taxon>
        <taxon>Enterobacter cloacae complex</taxon>
    </lineage>
</organism>
<dbReference type="EMBL" id="JACSEP010000030">
    <property type="protein sequence ID" value="MBC6324362.1"/>
    <property type="molecule type" value="Genomic_DNA"/>
</dbReference>
<dbReference type="AlphaFoldDB" id="A0AAW3XKH2"/>
<name>A0AAW3XKH2_9ENTR</name>
<sequence>IRQCFEKRKLNQPEYIIKFAELLVDELCTEEAIQVLNKIKEDKSVDQAGLRDKWTEVLALALIEEGEIQQAKTICIDGFKNRCDVIFYNIYNRVEKNNDSLDLFSGIAKKKGFPFVILFLSGTDSYGKLDSEVMNASENEIAEMMSLLRGSFVRTLSSELYRHGYACSATLLRRVLAEDSISRSQSKYYSYAASDMKKSIDYSKDITWTEKIPSTEEYLKSLFIEHKRKYALWEIMLEKIAGLVIEKDSVSYSA</sequence>
<dbReference type="Pfam" id="PF21810">
    <property type="entry name" value="DUF6880"/>
    <property type="match status" value="1"/>
</dbReference>
<evidence type="ECO:0000313" key="2">
    <source>
        <dbReference type="Proteomes" id="UP000613022"/>
    </source>
</evidence>
<dbReference type="Proteomes" id="UP000613022">
    <property type="component" value="Unassembled WGS sequence"/>
</dbReference>
<proteinExistence type="predicted"/>